<dbReference type="EMBL" id="HG316456">
    <property type="protein sequence ID" value="CDF88826.1"/>
    <property type="molecule type" value="Genomic_DNA"/>
</dbReference>
<comment type="subcellular location">
    <subcellularLocation>
        <location evidence="1">Nucleus</location>
    </subcellularLocation>
</comment>
<evidence type="ECO:0000256" key="2">
    <source>
        <dbReference type="ARBA" id="ARBA00023125"/>
    </source>
</evidence>
<dbReference type="SMART" id="SM00415">
    <property type="entry name" value="HSF"/>
    <property type="match status" value="1"/>
</dbReference>
<reference evidence="8" key="1">
    <citation type="journal article" date="2013" name="Genome Announc.">
        <title>Genome sequence of the food spoilage yeast Zygosaccharomyces bailii CLIB 213(T).</title>
        <authorList>
            <person name="Galeote V."/>
            <person name="Bigey F."/>
            <person name="Devillers H."/>
            <person name="Neuveglise C."/>
            <person name="Dequin S."/>
        </authorList>
    </citation>
    <scope>NUCLEOTIDE SEQUENCE [LARGE SCALE GENOMIC DNA]</scope>
    <source>
        <strain evidence="8">CLIB 213 / ATCC 58445 / CBS 680 / CCRC 21525 / NBRC 1098 / NCYC 1416 / NRRL Y-2227</strain>
    </source>
</reference>
<feature type="domain" description="HSF-type DNA-binding" evidence="6">
    <location>
        <begin position="47"/>
        <end position="71"/>
    </location>
</feature>
<feature type="compositionally biased region" description="Pro residues" evidence="5">
    <location>
        <begin position="227"/>
        <end position="237"/>
    </location>
</feature>
<dbReference type="Pfam" id="PF00447">
    <property type="entry name" value="HSF_DNA-bind"/>
    <property type="match status" value="1"/>
</dbReference>
<protein>
    <submittedName>
        <fullName evidence="7">ZYBA0S03-02784g1_1</fullName>
    </submittedName>
</protein>
<dbReference type="PROSITE" id="PS00434">
    <property type="entry name" value="HSF_DOMAIN"/>
    <property type="match status" value="1"/>
</dbReference>
<dbReference type="Proteomes" id="UP000019375">
    <property type="component" value="Unassembled WGS sequence"/>
</dbReference>
<name>A0A8J2WXY3_ZYGB2</name>
<evidence type="ECO:0000313" key="7">
    <source>
        <dbReference type="EMBL" id="CDF88826.1"/>
    </source>
</evidence>
<dbReference type="OrthoDB" id="60033at2759"/>
<dbReference type="SUPFAM" id="SSF46785">
    <property type="entry name" value="Winged helix' DNA-binding domain"/>
    <property type="match status" value="1"/>
</dbReference>
<feature type="region of interest" description="Disordered" evidence="5">
    <location>
        <begin position="141"/>
        <end position="171"/>
    </location>
</feature>
<dbReference type="Gene3D" id="1.10.10.10">
    <property type="entry name" value="Winged helix-like DNA-binding domain superfamily/Winged helix DNA-binding domain"/>
    <property type="match status" value="1"/>
</dbReference>
<evidence type="ECO:0000256" key="5">
    <source>
        <dbReference type="SAM" id="MobiDB-lite"/>
    </source>
</evidence>
<accession>A0A8J2WXY3</accession>
<keyword evidence="2" id="KW-0238">DNA-binding</keyword>
<feature type="region of interest" description="Disordered" evidence="5">
    <location>
        <begin position="322"/>
        <end position="352"/>
    </location>
</feature>
<dbReference type="PRINTS" id="PR00056">
    <property type="entry name" value="HSFDOMAIN"/>
</dbReference>
<dbReference type="InterPro" id="IPR000232">
    <property type="entry name" value="HSF_DNA-bd"/>
</dbReference>
<keyword evidence="3" id="KW-0539">Nucleus</keyword>
<dbReference type="PANTHER" id="PTHR10015">
    <property type="entry name" value="HEAT SHOCK TRANSCRIPTION FACTOR"/>
    <property type="match status" value="1"/>
</dbReference>
<evidence type="ECO:0000256" key="4">
    <source>
        <dbReference type="RuleBase" id="RU004020"/>
    </source>
</evidence>
<evidence type="ECO:0000259" key="6">
    <source>
        <dbReference type="PROSITE" id="PS00434"/>
    </source>
</evidence>
<feature type="compositionally biased region" description="Low complexity" evidence="5">
    <location>
        <begin position="157"/>
        <end position="170"/>
    </location>
</feature>
<feature type="region of interest" description="Disordered" evidence="5">
    <location>
        <begin position="218"/>
        <end position="240"/>
    </location>
</feature>
<dbReference type="GO" id="GO:0043565">
    <property type="term" value="F:sequence-specific DNA binding"/>
    <property type="evidence" value="ECO:0007669"/>
    <property type="project" value="InterPro"/>
</dbReference>
<keyword evidence="8" id="KW-1185">Reference proteome</keyword>
<comment type="similarity">
    <text evidence="4">Belongs to the HSF family.</text>
</comment>
<dbReference type="AlphaFoldDB" id="A0A8J2WXY3"/>
<dbReference type="GO" id="GO:0005634">
    <property type="term" value="C:nucleus"/>
    <property type="evidence" value="ECO:0007669"/>
    <property type="project" value="UniProtKB-SubCell"/>
</dbReference>
<dbReference type="PANTHER" id="PTHR10015:SF409">
    <property type="entry name" value="PROTEIN MGA1"/>
    <property type="match status" value="1"/>
</dbReference>
<dbReference type="GO" id="GO:0003700">
    <property type="term" value="F:DNA-binding transcription factor activity"/>
    <property type="evidence" value="ECO:0007669"/>
    <property type="project" value="InterPro"/>
</dbReference>
<sequence>MHNKTFIHQLHAILKEPELAQWIRWSEEEVGVFILKPYDRQFSILVLKRYFKHGNVSSFVRQLHMYGFHKLSNGSEHHSAGPQVKDKSQTIWYFTHPLGLFTKVATPATLNKIPRKSTGVGKDGKRKNVLSTVCVNYIAQGDRGPSPLSSEERLPNGAAGAAPSAPTPGARSLLQDRQHYSSLPLLPPSRPYSQDQPQPLLPHLHVREQFFERSRAISSPEVVQRPLPQPQPQPYAPTPTYSLPQPWMYTPSSSSVSSMPYSSPDHQQLLKGNVQLLEKTMASVVELLPSLCRRPLSQSDCQHVLHTVHTLKKELLAHRDPRNTDAHFHSPSSFSGGPMLDNDSTRNSWYDS</sequence>
<evidence type="ECO:0000313" key="8">
    <source>
        <dbReference type="Proteomes" id="UP000019375"/>
    </source>
</evidence>
<evidence type="ECO:0000256" key="1">
    <source>
        <dbReference type="ARBA" id="ARBA00004123"/>
    </source>
</evidence>
<dbReference type="InterPro" id="IPR036388">
    <property type="entry name" value="WH-like_DNA-bd_sf"/>
</dbReference>
<evidence type="ECO:0000256" key="3">
    <source>
        <dbReference type="ARBA" id="ARBA00023242"/>
    </source>
</evidence>
<dbReference type="InterPro" id="IPR036390">
    <property type="entry name" value="WH_DNA-bd_sf"/>
</dbReference>
<proteinExistence type="inferred from homology"/>
<gene>
    <name evidence="7" type="ORF">BN860_02784g</name>
</gene>
<organism evidence="7 8">
    <name type="scientific">Zygosaccharomyces bailii (strain CLIB 213 / ATCC 58445 / CBS 680 / BCRC 21525 / NBRC 1098 / NCYC 1416 / NRRL Y-2227)</name>
    <dbReference type="NCBI Taxonomy" id="1333698"/>
    <lineage>
        <taxon>Eukaryota</taxon>
        <taxon>Fungi</taxon>
        <taxon>Dikarya</taxon>
        <taxon>Ascomycota</taxon>
        <taxon>Saccharomycotina</taxon>
        <taxon>Saccharomycetes</taxon>
        <taxon>Saccharomycetales</taxon>
        <taxon>Saccharomycetaceae</taxon>
        <taxon>Zygosaccharomyces</taxon>
    </lineage>
</organism>